<accession>A0ABP8IJM5</accession>
<name>A0ABP8IJM5_9GAMM</name>
<keyword evidence="1" id="KW-1133">Transmembrane helix</keyword>
<sequence length="76" mass="9315">MNKEQLEKLKIEKSIKNIKLRINIFVPIAIGCIYLYFAFTLYSKELEKRKEEKLHENYRYDYIKGEYVCRDNRSCE</sequence>
<evidence type="ECO:0000313" key="3">
    <source>
        <dbReference type="Proteomes" id="UP001501011"/>
    </source>
</evidence>
<reference evidence="3" key="1">
    <citation type="journal article" date="2019" name="Int. J. Syst. Evol. Microbiol.">
        <title>The Global Catalogue of Microorganisms (GCM) 10K type strain sequencing project: providing services to taxonomists for standard genome sequencing and annotation.</title>
        <authorList>
            <consortium name="The Broad Institute Genomics Platform"/>
            <consortium name="The Broad Institute Genome Sequencing Center for Infectious Disease"/>
            <person name="Wu L."/>
            <person name="Ma J."/>
        </authorList>
    </citation>
    <scope>NUCLEOTIDE SEQUENCE [LARGE SCALE GENOMIC DNA]</scope>
    <source>
        <strain evidence="3">JCM 17728</strain>
    </source>
</reference>
<keyword evidence="1" id="KW-0472">Membrane</keyword>
<proteinExistence type="predicted"/>
<dbReference type="EMBL" id="BAABFV010000001">
    <property type="protein sequence ID" value="GAA4359893.1"/>
    <property type="molecule type" value="Genomic_DNA"/>
</dbReference>
<organism evidence="2 3">
    <name type="scientific">Kangiella marina</name>
    <dbReference type="NCBI Taxonomy" id="1079178"/>
    <lineage>
        <taxon>Bacteria</taxon>
        <taxon>Pseudomonadati</taxon>
        <taxon>Pseudomonadota</taxon>
        <taxon>Gammaproteobacteria</taxon>
        <taxon>Kangiellales</taxon>
        <taxon>Kangiellaceae</taxon>
        <taxon>Kangiella</taxon>
    </lineage>
</organism>
<protein>
    <submittedName>
        <fullName evidence="2">Uncharacterized protein</fullName>
    </submittedName>
</protein>
<dbReference type="Proteomes" id="UP001501011">
    <property type="component" value="Unassembled WGS sequence"/>
</dbReference>
<dbReference type="PROSITE" id="PS51257">
    <property type="entry name" value="PROKAR_LIPOPROTEIN"/>
    <property type="match status" value="1"/>
</dbReference>
<evidence type="ECO:0000256" key="1">
    <source>
        <dbReference type="SAM" id="Phobius"/>
    </source>
</evidence>
<keyword evidence="3" id="KW-1185">Reference proteome</keyword>
<feature type="transmembrane region" description="Helical" evidence="1">
    <location>
        <begin position="20"/>
        <end position="39"/>
    </location>
</feature>
<evidence type="ECO:0000313" key="2">
    <source>
        <dbReference type="EMBL" id="GAA4359893.1"/>
    </source>
</evidence>
<keyword evidence="1" id="KW-0812">Transmembrane</keyword>
<gene>
    <name evidence="2" type="ORF">GCM10023151_11200</name>
</gene>
<comment type="caution">
    <text evidence="2">The sequence shown here is derived from an EMBL/GenBank/DDBJ whole genome shotgun (WGS) entry which is preliminary data.</text>
</comment>